<dbReference type="AlphaFoldDB" id="A0A9P4P0F7"/>
<organism evidence="3 4">
    <name type="scientific">Tothia fuscella</name>
    <dbReference type="NCBI Taxonomy" id="1048955"/>
    <lineage>
        <taxon>Eukaryota</taxon>
        <taxon>Fungi</taxon>
        <taxon>Dikarya</taxon>
        <taxon>Ascomycota</taxon>
        <taxon>Pezizomycotina</taxon>
        <taxon>Dothideomycetes</taxon>
        <taxon>Pleosporomycetidae</taxon>
        <taxon>Venturiales</taxon>
        <taxon>Cylindrosympodiaceae</taxon>
        <taxon>Tothia</taxon>
    </lineage>
</organism>
<reference evidence="3" key="1">
    <citation type="journal article" date="2020" name="Stud. Mycol.">
        <title>101 Dothideomycetes genomes: a test case for predicting lifestyles and emergence of pathogens.</title>
        <authorList>
            <person name="Haridas S."/>
            <person name="Albert R."/>
            <person name="Binder M."/>
            <person name="Bloem J."/>
            <person name="Labutti K."/>
            <person name="Salamov A."/>
            <person name="Andreopoulos B."/>
            <person name="Baker S."/>
            <person name="Barry K."/>
            <person name="Bills G."/>
            <person name="Bluhm B."/>
            <person name="Cannon C."/>
            <person name="Castanera R."/>
            <person name="Culley D."/>
            <person name="Daum C."/>
            <person name="Ezra D."/>
            <person name="Gonzalez J."/>
            <person name="Henrissat B."/>
            <person name="Kuo A."/>
            <person name="Liang C."/>
            <person name="Lipzen A."/>
            <person name="Lutzoni F."/>
            <person name="Magnuson J."/>
            <person name="Mondo S."/>
            <person name="Nolan M."/>
            <person name="Ohm R."/>
            <person name="Pangilinan J."/>
            <person name="Park H.-J."/>
            <person name="Ramirez L."/>
            <person name="Alfaro M."/>
            <person name="Sun H."/>
            <person name="Tritt A."/>
            <person name="Yoshinaga Y."/>
            <person name="Zwiers L.-H."/>
            <person name="Turgeon B."/>
            <person name="Goodwin S."/>
            <person name="Spatafora J."/>
            <person name="Crous P."/>
            <person name="Grigoriev I."/>
        </authorList>
    </citation>
    <scope>NUCLEOTIDE SEQUENCE</scope>
    <source>
        <strain evidence="3">CBS 130266</strain>
    </source>
</reference>
<evidence type="ECO:0000256" key="1">
    <source>
        <dbReference type="SAM" id="Coils"/>
    </source>
</evidence>
<proteinExistence type="predicted"/>
<name>A0A9P4P0F7_9PEZI</name>
<feature type="region of interest" description="Disordered" evidence="2">
    <location>
        <begin position="522"/>
        <end position="558"/>
    </location>
</feature>
<sequence length="558" mass="62347">MQKMGVTGLNQNRKVKYKEEKFKREKLKRTAARDIKARERARVFGTEYIPESTLSEQDLKKKRAEEKLKAKAERKESRAKKALINEDKEAAKLQRREAKKLRREQKVENKRKTAEGIAALKAQKIATTASVLQRAQDVFAGGADEIKLGINVDGRTRTIPGVGRVTKYPTKAEKLKTKIEARAFEAGINYEEMKEKMDKEKAEKMAPEMERQTQIRTARGGLNSKQWHHYCTLAQLEGQEEAETFFLRTKKKIEERADAIANGTANGNISSTSMLDGDVKMEDAPNGMSKPEPASLAKPLSDMKKQKYAAKAVEKGMSLDVYITHHAAKKAKKEGNDGDEALALPTGGVTLPKLRQPSAAVPNGKSKANLLLAAAKSAISSNGVKEEIASTFVIDTTGDSNLKNARATTEPLGFAVDTSGDAEILTREKPALKWNPDMLGDRKVKELTKEERKARLEYMREKRMARHEAAGKIPLSKKERHKARVEKKQKQRNRLVAEIMTAKGKPKEDVSKEELEAARRAAKRVMREEKRVKRDKVIHRKKLGGGLRGQFGGSISMG</sequence>
<feature type="compositionally biased region" description="Basic and acidic residues" evidence="2">
    <location>
        <begin position="522"/>
        <end position="532"/>
    </location>
</feature>
<feature type="compositionally biased region" description="Basic residues" evidence="2">
    <location>
        <begin position="533"/>
        <end position="543"/>
    </location>
</feature>
<comment type="caution">
    <text evidence="3">The sequence shown here is derived from an EMBL/GenBank/DDBJ whole genome shotgun (WGS) entry which is preliminary data.</text>
</comment>
<feature type="coiled-coil region" evidence="1">
    <location>
        <begin position="54"/>
        <end position="108"/>
    </location>
</feature>
<gene>
    <name evidence="3" type="ORF">EJ08DRAFT_294284</name>
</gene>
<evidence type="ECO:0000313" key="3">
    <source>
        <dbReference type="EMBL" id="KAF2435909.1"/>
    </source>
</evidence>
<dbReference type="EMBL" id="MU007012">
    <property type="protein sequence ID" value="KAF2435909.1"/>
    <property type="molecule type" value="Genomic_DNA"/>
</dbReference>
<evidence type="ECO:0000313" key="4">
    <source>
        <dbReference type="Proteomes" id="UP000800235"/>
    </source>
</evidence>
<dbReference type="OrthoDB" id="3366546at2759"/>
<accession>A0A9P4P0F7</accession>
<evidence type="ECO:0000256" key="2">
    <source>
        <dbReference type="SAM" id="MobiDB-lite"/>
    </source>
</evidence>
<protein>
    <submittedName>
        <fullName evidence="3">Uncharacterized protein</fullName>
    </submittedName>
</protein>
<keyword evidence="1" id="KW-0175">Coiled coil</keyword>
<dbReference type="Proteomes" id="UP000800235">
    <property type="component" value="Unassembled WGS sequence"/>
</dbReference>
<keyword evidence="4" id="KW-1185">Reference proteome</keyword>